<comment type="caution">
    <text evidence="10">The sequence shown here is derived from an EMBL/GenBank/DDBJ whole genome shotgun (WGS) entry which is preliminary data.</text>
</comment>
<dbReference type="InterPro" id="IPR002423">
    <property type="entry name" value="Cpn60/GroEL/TCP-1"/>
</dbReference>
<evidence type="ECO:0000256" key="5">
    <source>
        <dbReference type="ARBA" id="ARBA00022741"/>
    </source>
</evidence>
<name>A0ABQ8UA52_9EUKA</name>
<dbReference type="NCBIfam" id="NF041083">
    <property type="entry name" value="thermosome_beta"/>
    <property type="match status" value="1"/>
</dbReference>
<dbReference type="PROSITE" id="PS00750">
    <property type="entry name" value="TCP1_1"/>
    <property type="match status" value="1"/>
</dbReference>
<evidence type="ECO:0000256" key="7">
    <source>
        <dbReference type="ARBA" id="ARBA00023186"/>
    </source>
</evidence>
<dbReference type="SUPFAM" id="SSF48592">
    <property type="entry name" value="GroEL equatorial domain-like"/>
    <property type="match status" value="1"/>
</dbReference>
<dbReference type="InterPro" id="IPR027413">
    <property type="entry name" value="GROEL-like_equatorial_sf"/>
</dbReference>
<dbReference type="PROSITE" id="PS00995">
    <property type="entry name" value="TCP1_3"/>
    <property type="match status" value="1"/>
</dbReference>
<dbReference type="Gene3D" id="1.10.560.10">
    <property type="entry name" value="GroEL-like equatorial domain"/>
    <property type="match status" value="1"/>
</dbReference>
<dbReference type="Gene3D" id="3.50.7.10">
    <property type="entry name" value="GroEL"/>
    <property type="match status" value="1"/>
</dbReference>
<evidence type="ECO:0000256" key="1">
    <source>
        <dbReference type="ARBA" id="ARBA00004496"/>
    </source>
</evidence>
<accession>A0ABQ8UA52</accession>
<dbReference type="InterPro" id="IPR002194">
    <property type="entry name" value="Chaperonin_TCP-1_CS"/>
</dbReference>
<protein>
    <recommendedName>
        <fullName evidence="3 9">T-complex protein 1 subunit delta</fullName>
    </recommendedName>
</protein>
<dbReference type="NCBIfam" id="TIGR02342">
    <property type="entry name" value="chap_CCT_delta"/>
    <property type="match status" value="1"/>
</dbReference>
<keyword evidence="7 8" id="KW-0143">Chaperone</keyword>
<dbReference type="InterPro" id="IPR027410">
    <property type="entry name" value="TCP-1-like_intermed_sf"/>
</dbReference>
<dbReference type="Proteomes" id="UP001141327">
    <property type="component" value="Unassembled WGS sequence"/>
</dbReference>
<comment type="similarity">
    <text evidence="2 8">Belongs to the TCP-1 chaperonin family.</text>
</comment>
<gene>
    <name evidence="10" type="ORF">PAPYR_8727</name>
</gene>
<evidence type="ECO:0000256" key="4">
    <source>
        <dbReference type="ARBA" id="ARBA00022490"/>
    </source>
</evidence>
<evidence type="ECO:0000313" key="11">
    <source>
        <dbReference type="Proteomes" id="UP001141327"/>
    </source>
</evidence>
<keyword evidence="6 8" id="KW-0067">ATP-binding</keyword>
<organism evidence="10 11">
    <name type="scientific">Paratrimastix pyriformis</name>
    <dbReference type="NCBI Taxonomy" id="342808"/>
    <lineage>
        <taxon>Eukaryota</taxon>
        <taxon>Metamonada</taxon>
        <taxon>Preaxostyla</taxon>
        <taxon>Paratrimastigidae</taxon>
        <taxon>Paratrimastix</taxon>
    </lineage>
</organism>
<dbReference type="Gene3D" id="3.30.260.10">
    <property type="entry name" value="TCP-1-like chaperonin intermediate domain"/>
    <property type="match status" value="1"/>
</dbReference>
<keyword evidence="5 8" id="KW-0547">Nucleotide-binding</keyword>
<reference evidence="10" key="1">
    <citation type="journal article" date="2022" name="bioRxiv">
        <title>Genomics of Preaxostyla Flagellates Illuminates Evolutionary Transitions and the Path Towards Mitochondrial Loss.</title>
        <authorList>
            <person name="Novak L.V.F."/>
            <person name="Treitli S.C."/>
            <person name="Pyrih J."/>
            <person name="Halakuc P."/>
            <person name="Pipaliya S.V."/>
            <person name="Vacek V."/>
            <person name="Brzon O."/>
            <person name="Soukal P."/>
            <person name="Eme L."/>
            <person name="Dacks J.B."/>
            <person name="Karnkowska A."/>
            <person name="Elias M."/>
            <person name="Hampl V."/>
        </authorList>
    </citation>
    <scope>NUCLEOTIDE SEQUENCE</scope>
    <source>
        <strain evidence="10">RCP-MX</strain>
    </source>
</reference>
<proteinExistence type="inferred from homology"/>
<evidence type="ECO:0000256" key="6">
    <source>
        <dbReference type="ARBA" id="ARBA00022840"/>
    </source>
</evidence>
<comment type="subcellular location">
    <subcellularLocation>
        <location evidence="1">Cytoplasm</location>
    </subcellularLocation>
</comment>
<evidence type="ECO:0000313" key="10">
    <source>
        <dbReference type="EMBL" id="KAJ4456190.1"/>
    </source>
</evidence>
<dbReference type="EMBL" id="JAPMOS010000079">
    <property type="protein sequence ID" value="KAJ4456190.1"/>
    <property type="molecule type" value="Genomic_DNA"/>
</dbReference>
<sequence>MAEKTSKSQAVMLSNVMAARAVADAVRTSLGPRGMDKMITGKGGDVTITNDGATILESMNVAHPCAKMLQDLSKAQDVEAGDGTTSVVIIAGALLGAAERLIGRGLHPGQISRAFGRAVEEAERILTSIAIPLDLSNRELLIQNAITSLSSKMVSSNSPVLAQLAVDAVLRVVDPAIANSVDLNNIRVVKRLGGAMEDTELIDGLVFNQKASHTAQGPSRIENAKIGLIQFCISPPKTDMECSVVVRDYQQVDRALKEERQYILDICKQIARTGCNVLLIQKSILRDATNDLALHFLAKMKIMVIKDVERDEVDFICRTLGCLPMASVDGLDPSKLATASLVEEISTASGKYVKVTGIQHPGKTVTVLVRGPNKLILDETDRSIHDALCVVRSLVKRRFLLPGGGCPEIEMSLQLAALARSLEGMDQFGVRAFAEALEIIPITLAENAGLNPIAIVTELRNRHVQGDHRAGINIKKMGISDMIEANVVQPLLVSLSAITLATETVRQILKIDDIVPTR</sequence>
<keyword evidence="11" id="KW-1185">Reference proteome</keyword>
<dbReference type="PRINTS" id="PR00304">
    <property type="entry name" value="TCOMPLEXTCP1"/>
</dbReference>
<dbReference type="SUPFAM" id="SSF54849">
    <property type="entry name" value="GroEL-intermediate domain like"/>
    <property type="match status" value="1"/>
</dbReference>
<dbReference type="PROSITE" id="PS00751">
    <property type="entry name" value="TCP1_2"/>
    <property type="match status" value="1"/>
</dbReference>
<dbReference type="InterPro" id="IPR017998">
    <property type="entry name" value="Chaperone_TCP-1"/>
</dbReference>
<dbReference type="InterPro" id="IPR053374">
    <property type="entry name" value="TCP-1_chaperonin"/>
</dbReference>
<keyword evidence="4" id="KW-0963">Cytoplasm</keyword>
<evidence type="ECO:0000256" key="3">
    <source>
        <dbReference type="ARBA" id="ARBA00016107"/>
    </source>
</evidence>
<dbReference type="NCBIfam" id="NF041082">
    <property type="entry name" value="thermosome_alpha"/>
    <property type="match status" value="1"/>
</dbReference>
<dbReference type="CDD" id="cd03338">
    <property type="entry name" value="TCP1_delta"/>
    <property type="match status" value="1"/>
</dbReference>
<dbReference type="PANTHER" id="PTHR11353">
    <property type="entry name" value="CHAPERONIN"/>
    <property type="match status" value="1"/>
</dbReference>
<dbReference type="InterPro" id="IPR054827">
    <property type="entry name" value="thermosome_alpha"/>
</dbReference>
<dbReference type="SUPFAM" id="SSF52029">
    <property type="entry name" value="GroEL apical domain-like"/>
    <property type="match status" value="1"/>
</dbReference>
<dbReference type="InterPro" id="IPR027409">
    <property type="entry name" value="GroEL-like_apical_dom_sf"/>
</dbReference>
<evidence type="ECO:0000256" key="2">
    <source>
        <dbReference type="ARBA" id="ARBA00008020"/>
    </source>
</evidence>
<evidence type="ECO:0000256" key="8">
    <source>
        <dbReference type="RuleBase" id="RU004187"/>
    </source>
</evidence>
<dbReference type="InterPro" id="IPR012717">
    <property type="entry name" value="Chap_CCT_delta"/>
</dbReference>
<evidence type="ECO:0000256" key="9">
    <source>
        <dbReference type="RuleBase" id="RU004192"/>
    </source>
</evidence>
<dbReference type="Pfam" id="PF00118">
    <property type="entry name" value="Cpn60_TCP1"/>
    <property type="match status" value="1"/>
</dbReference>